<dbReference type="Proteomes" id="UP001355207">
    <property type="component" value="Chromosome 3"/>
</dbReference>
<dbReference type="Gene3D" id="4.10.1110.10">
    <property type="entry name" value="AN1-like Zinc finger"/>
    <property type="match status" value="1"/>
</dbReference>
<dbReference type="AlphaFoldDB" id="A0AAX4JTL5"/>
<dbReference type="InterPro" id="IPR011009">
    <property type="entry name" value="Kinase-like_dom_sf"/>
</dbReference>
<dbReference type="InterPro" id="IPR051678">
    <property type="entry name" value="AGP_Transferase"/>
</dbReference>
<dbReference type="SUPFAM" id="SSF56112">
    <property type="entry name" value="Protein kinase-like (PK-like)"/>
    <property type="match status" value="1"/>
</dbReference>
<name>A0AAX4JTL5_9TREE</name>
<dbReference type="SUPFAM" id="SSF118310">
    <property type="entry name" value="AN1-like Zinc finger"/>
    <property type="match status" value="1"/>
</dbReference>
<accession>A0AAX4JTL5</accession>
<dbReference type="EMBL" id="CP144100">
    <property type="protein sequence ID" value="WWC88164.1"/>
    <property type="molecule type" value="Genomic_DNA"/>
</dbReference>
<dbReference type="PANTHER" id="PTHR21310:SF15">
    <property type="entry name" value="AMINOGLYCOSIDE PHOSPHOTRANSFERASE DOMAIN-CONTAINING PROTEIN"/>
    <property type="match status" value="1"/>
</dbReference>
<dbReference type="InterPro" id="IPR035896">
    <property type="entry name" value="AN1-like_Znf"/>
</dbReference>
<dbReference type="PANTHER" id="PTHR21310">
    <property type="entry name" value="AMINOGLYCOSIDE PHOSPHOTRANSFERASE-RELATED-RELATED"/>
    <property type="match status" value="1"/>
</dbReference>
<evidence type="ECO:0000313" key="1">
    <source>
        <dbReference type="EMBL" id="WWC88164.1"/>
    </source>
</evidence>
<organism evidence="1 2">
    <name type="scientific">Kwoniella dendrophila CBS 6074</name>
    <dbReference type="NCBI Taxonomy" id="1295534"/>
    <lineage>
        <taxon>Eukaryota</taxon>
        <taxon>Fungi</taxon>
        <taxon>Dikarya</taxon>
        <taxon>Basidiomycota</taxon>
        <taxon>Agaricomycotina</taxon>
        <taxon>Tremellomycetes</taxon>
        <taxon>Tremellales</taxon>
        <taxon>Cryptococcaceae</taxon>
        <taxon>Kwoniella</taxon>
    </lineage>
</organism>
<reference evidence="1 2" key="1">
    <citation type="submission" date="2024-01" db="EMBL/GenBank/DDBJ databases">
        <title>Comparative genomics of Cryptococcus and Kwoniella reveals pathogenesis evolution and contrasting modes of karyotype evolution via chromosome fusion or intercentromeric recombination.</title>
        <authorList>
            <person name="Coelho M.A."/>
            <person name="David-Palma M."/>
            <person name="Shea T."/>
            <person name="Bowers K."/>
            <person name="McGinley-Smith S."/>
            <person name="Mohammad A.W."/>
            <person name="Gnirke A."/>
            <person name="Yurkov A.M."/>
            <person name="Nowrousian M."/>
            <person name="Sun S."/>
            <person name="Cuomo C.A."/>
            <person name="Heitman J."/>
        </authorList>
    </citation>
    <scope>NUCLEOTIDE SEQUENCE [LARGE SCALE GENOMIC DNA]</scope>
    <source>
        <strain evidence="1 2">CBS 6074</strain>
    </source>
</reference>
<evidence type="ECO:0000313" key="2">
    <source>
        <dbReference type="Proteomes" id="UP001355207"/>
    </source>
</evidence>
<dbReference type="GeneID" id="91093740"/>
<evidence type="ECO:0008006" key="3">
    <source>
        <dbReference type="Google" id="ProtNLM"/>
    </source>
</evidence>
<dbReference type="RefSeq" id="XP_066074927.1">
    <property type="nucleotide sequence ID" value="XM_066218830.1"/>
</dbReference>
<keyword evidence="2" id="KW-1185">Reference proteome</keyword>
<gene>
    <name evidence="1" type="ORF">L201_003069</name>
</gene>
<proteinExistence type="predicted"/>
<protein>
    <recommendedName>
        <fullName evidence="3">AN1-type domain-containing protein</fullName>
    </recommendedName>
</protein>
<sequence length="501" mass="58164">MPELIELPCESPKCQVSITSYQAICSRCHKVWCKDHKDDHVHECAQAKKIADDEVQSEKLGQIAKKANARELTKLLDQVKFHEKIFIKEAETFRPGHTCLMDIPPDYETLQRSKWFAAWNLHFLLTFEDGVRWLLRVRQNRGHRLPSSITTPVIQSEVATLNVLKNFGVAVPAAYLPHHVKYGKENDNVTGLDYFFYEFMEGKPHPYPKAGWLGEIDLPEDQFNQFIEEYAKVQIQLSNLKMPYKGIGCIYPSPQNNGRTEVGPIVRQGCFMNPTPPHFMGPFSTLQKMFLAKIDAGLRYIKINALQGRNPLDEYLWHLEMRELVAASKVLAEKPAELFIKHVDKKGDELMVNDEGKVVGIIDWEWAYVTTKDDAFSTPKIFNFTYPYVHGSNELVHAEKMLIGCYERHDRPDLADCVRNGRLYLRLERIGYYDPAFKKRGFREVFGEDIPKDFDPPEDDLSWRIYMMKRYEHDEGLKEVINRFGWTLEKAEKLVEEAKQV</sequence>